<keyword evidence="5" id="KW-0808">Transferase</keyword>
<keyword evidence="3" id="KW-0812">Transmembrane</keyword>
<dbReference type="PANTHER" id="PTHR34220">
    <property type="entry name" value="SENSOR HISTIDINE KINASE YPDA"/>
    <property type="match status" value="1"/>
</dbReference>
<evidence type="ECO:0000259" key="4">
    <source>
        <dbReference type="PROSITE" id="PS50109"/>
    </source>
</evidence>
<evidence type="ECO:0000313" key="6">
    <source>
        <dbReference type="Proteomes" id="UP000502415"/>
    </source>
</evidence>
<gene>
    <name evidence="5" type="ORF">HH212_24640</name>
</gene>
<keyword evidence="5" id="KW-0418">Kinase</keyword>
<dbReference type="KEGG" id="mfy:HH212_24640"/>
<dbReference type="GO" id="GO:0016020">
    <property type="term" value="C:membrane"/>
    <property type="evidence" value="ECO:0007669"/>
    <property type="project" value="InterPro"/>
</dbReference>
<feature type="domain" description="Histidine kinase" evidence="4">
    <location>
        <begin position="284"/>
        <end position="397"/>
    </location>
</feature>
<dbReference type="Gene3D" id="3.30.565.10">
    <property type="entry name" value="Histidine kinase-like ATPase, C-terminal domain"/>
    <property type="match status" value="1"/>
</dbReference>
<dbReference type="Pfam" id="PF06580">
    <property type="entry name" value="His_kinase"/>
    <property type="match status" value="1"/>
</dbReference>
<keyword evidence="1" id="KW-0175">Coiled coil</keyword>
<accession>A0A7Z2ZUY8</accession>
<dbReference type="InterPro" id="IPR005467">
    <property type="entry name" value="His_kinase_dom"/>
</dbReference>
<sequence>MSTLASTPASPLASPPASESAACAAGTPRLKRFLDDLGMSVVLSAWAAVLITLVDGRPAELYPQLVYSICIGLVAVTVIDGARLRLLGDPARRAPRALPLVALVVLSAPLSHYTGIVLGSAILGNGPVSLAAYPNAPQLRMIVFTLLGISATFLIILNRERMQRIQAERAEARARAEAVERQAAQAQLRLLQAQIEPHMLFNTLANLQGLIALDPARAGRMLDQLIQYLRATLGATRAENTTLAEEFGAIEAYLGLMAVRMGPRLACRCRLPQALRTARLPAMLLQPLVENAILHGLEPHVDGGTVSVEAAAHGGMLEIVVRDDGLGLDAGRTPADSDAGSAGDNGSAVGNGGIGLATTRERLRALYGGRAALVLEPGVRDGLPCGAVARLTLPLEDA</sequence>
<feature type="transmembrane region" description="Helical" evidence="3">
    <location>
        <begin position="139"/>
        <end position="157"/>
    </location>
</feature>
<dbReference type="Proteomes" id="UP000502415">
    <property type="component" value="Chromosome"/>
</dbReference>
<keyword evidence="6" id="KW-1185">Reference proteome</keyword>
<dbReference type="PANTHER" id="PTHR34220:SF9">
    <property type="entry name" value="SIGNAL TRANSDUCTION HISTIDINE KINASE INTERNAL REGION DOMAIN-CONTAINING PROTEIN"/>
    <property type="match status" value="1"/>
</dbReference>
<dbReference type="Pfam" id="PF02518">
    <property type="entry name" value="HATPase_c"/>
    <property type="match status" value="1"/>
</dbReference>
<evidence type="ECO:0000256" key="2">
    <source>
        <dbReference type="SAM" id="MobiDB-lite"/>
    </source>
</evidence>
<keyword evidence="3" id="KW-0472">Membrane</keyword>
<evidence type="ECO:0000313" key="5">
    <source>
        <dbReference type="EMBL" id="QJE02800.1"/>
    </source>
</evidence>
<dbReference type="EMBL" id="CP051685">
    <property type="protein sequence ID" value="QJE02800.1"/>
    <property type="molecule type" value="Genomic_DNA"/>
</dbReference>
<proteinExistence type="predicted"/>
<protein>
    <submittedName>
        <fullName evidence="5">Histidine kinase</fullName>
    </submittedName>
</protein>
<keyword evidence="3" id="KW-1133">Transmembrane helix</keyword>
<feature type="coiled-coil region" evidence="1">
    <location>
        <begin position="162"/>
        <end position="196"/>
    </location>
</feature>
<feature type="transmembrane region" description="Helical" evidence="3">
    <location>
        <begin position="37"/>
        <end position="54"/>
    </location>
</feature>
<dbReference type="InterPro" id="IPR003594">
    <property type="entry name" value="HATPase_dom"/>
</dbReference>
<dbReference type="InterPro" id="IPR036890">
    <property type="entry name" value="HATPase_C_sf"/>
</dbReference>
<dbReference type="PROSITE" id="PS50109">
    <property type="entry name" value="HIS_KIN"/>
    <property type="match status" value="1"/>
</dbReference>
<dbReference type="GO" id="GO:0000155">
    <property type="term" value="F:phosphorelay sensor kinase activity"/>
    <property type="evidence" value="ECO:0007669"/>
    <property type="project" value="InterPro"/>
</dbReference>
<reference evidence="5 6" key="1">
    <citation type="submission" date="2020-04" db="EMBL/GenBank/DDBJ databases">
        <title>Genome sequencing of novel species.</title>
        <authorList>
            <person name="Heo J."/>
            <person name="Kim S.-J."/>
            <person name="Kim J.-S."/>
            <person name="Hong S.-B."/>
            <person name="Kwon S.-W."/>
        </authorList>
    </citation>
    <scope>NUCLEOTIDE SEQUENCE [LARGE SCALE GENOMIC DNA]</scope>
    <source>
        <strain evidence="5 6">GN2-R2</strain>
    </source>
</reference>
<feature type="transmembrane region" description="Helical" evidence="3">
    <location>
        <begin position="98"/>
        <end position="119"/>
    </location>
</feature>
<name>A0A7Z2ZUY8_9BURK</name>
<dbReference type="RefSeq" id="WP_170204882.1">
    <property type="nucleotide sequence ID" value="NZ_CP051685.1"/>
</dbReference>
<feature type="transmembrane region" description="Helical" evidence="3">
    <location>
        <begin position="66"/>
        <end position="86"/>
    </location>
</feature>
<dbReference type="SUPFAM" id="SSF55874">
    <property type="entry name" value="ATPase domain of HSP90 chaperone/DNA topoisomerase II/histidine kinase"/>
    <property type="match status" value="1"/>
</dbReference>
<feature type="region of interest" description="Disordered" evidence="2">
    <location>
        <begin position="1"/>
        <end position="20"/>
    </location>
</feature>
<evidence type="ECO:0000256" key="3">
    <source>
        <dbReference type="SAM" id="Phobius"/>
    </source>
</evidence>
<organism evidence="5 6">
    <name type="scientific">Massilia forsythiae</name>
    <dbReference type="NCBI Taxonomy" id="2728020"/>
    <lineage>
        <taxon>Bacteria</taxon>
        <taxon>Pseudomonadati</taxon>
        <taxon>Pseudomonadota</taxon>
        <taxon>Betaproteobacteria</taxon>
        <taxon>Burkholderiales</taxon>
        <taxon>Oxalobacteraceae</taxon>
        <taxon>Telluria group</taxon>
        <taxon>Massilia</taxon>
    </lineage>
</organism>
<dbReference type="AlphaFoldDB" id="A0A7Z2ZUY8"/>
<evidence type="ECO:0000256" key="1">
    <source>
        <dbReference type="SAM" id="Coils"/>
    </source>
</evidence>
<dbReference type="InterPro" id="IPR050640">
    <property type="entry name" value="Bact_2-comp_sensor_kinase"/>
</dbReference>
<dbReference type="InterPro" id="IPR010559">
    <property type="entry name" value="Sig_transdc_His_kin_internal"/>
</dbReference>
<dbReference type="SMART" id="SM00387">
    <property type="entry name" value="HATPase_c"/>
    <property type="match status" value="1"/>
</dbReference>